<dbReference type="InterPro" id="IPR036397">
    <property type="entry name" value="RNaseH_sf"/>
</dbReference>
<accession>A0ABS8UMX5</accession>
<dbReference type="Gene3D" id="3.30.420.10">
    <property type="entry name" value="Ribonuclease H-like superfamily/Ribonuclease H"/>
    <property type="match status" value="1"/>
</dbReference>
<dbReference type="Proteomes" id="UP000823775">
    <property type="component" value="Unassembled WGS sequence"/>
</dbReference>
<dbReference type="CDD" id="cd06222">
    <property type="entry name" value="RNase_H_like"/>
    <property type="match status" value="1"/>
</dbReference>
<dbReference type="PANTHER" id="PTHR47723:SF19">
    <property type="entry name" value="POLYNUCLEOTIDYL TRANSFERASE, RIBONUCLEASE H-LIKE SUPERFAMILY PROTEIN"/>
    <property type="match status" value="1"/>
</dbReference>
<comment type="caution">
    <text evidence="2">The sequence shown here is derived from an EMBL/GenBank/DDBJ whole genome shotgun (WGS) entry which is preliminary data.</text>
</comment>
<evidence type="ECO:0000313" key="2">
    <source>
        <dbReference type="EMBL" id="MCD9559533.1"/>
    </source>
</evidence>
<name>A0ABS8UMX5_DATST</name>
<evidence type="ECO:0000259" key="1">
    <source>
        <dbReference type="Pfam" id="PF13456"/>
    </source>
</evidence>
<gene>
    <name evidence="2" type="ORF">HAX54_017533</name>
</gene>
<dbReference type="InterPro" id="IPR053151">
    <property type="entry name" value="RNase_H-like"/>
</dbReference>
<dbReference type="InterPro" id="IPR002156">
    <property type="entry name" value="RNaseH_domain"/>
</dbReference>
<protein>
    <recommendedName>
        <fullName evidence="1">RNase H type-1 domain-containing protein</fullName>
    </recommendedName>
</protein>
<dbReference type="PANTHER" id="PTHR47723">
    <property type="entry name" value="OS05G0353850 PROTEIN"/>
    <property type="match status" value="1"/>
</dbReference>
<dbReference type="Pfam" id="PF13456">
    <property type="entry name" value="RVT_3"/>
    <property type="match status" value="1"/>
</dbReference>
<organism evidence="2 3">
    <name type="scientific">Datura stramonium</name>
    <name type="common">Jimsonweed</name>
    <name type="synonym">Common thornapple</name>
    <dbReference type="NCBI Taxonomy" id="4076"/>
    <lineage>
        <taxon>Eukaryota</taxon>
        <taxon>Viridiplantae</taxon>
        <taxon>Streptophyta</taxon>
        <taxon>Embryophyta</taxon>
        <taxon>Tracheophyta</taxon>
        <taxon>Spermatophyta</taxon>
        <taxon>Magnoliopsida</taxon>
        <taxon>eudicotyledons</taxon>
        <taxon>Gunneridae</taxon>
        <taxon>Pentapetalae</taxon>
        <taxon>asterids</taxon>
        <taxon>lamiids</taxon>
        <taxon>Solanales</taxon>
        <taxon>Solanaceae</taxon>
        <taxon>Solanoideae</taxon>
        <taxon>Datureae</taxon>
        <taxon>Datura</taxon>
    </lineage>
</organism>
<keyword evidence="3" id="KW-1185">Reference proteome</keyword>
<proteinExistence type="predicted"/>
<reference evidence="2 3" key="1">
    <citation type="journal article" date="2021" name="BMC Genomics">
        <title>Datura genome reveals duplications of psychoactive alkaloid biosynthetic genes and high mutation rate following tissue culture.</title>
        <authorList>
            <person name="Rajewski A."/>
            <person name="Carter-House D."/>
            <person name="Stajich J."/>
            <person name="Litt A."/>
        </authorList>
    </citation>
    <scope>NUCLEOTIDE SEQUENCE [LARGE SCALE GENOMIC DNA]</scope>
    <source>
        <strain evidence="2">AR-01</strain>
    </source>
</reference>
<dbReference type="InterPro" id="IPR044730">
    <property type="entry name" value="RNase_H-like_dom_plant"/>
</dbReference>
<feature type="domain" description="RNase H type-1" evidence="1">
    <location>
        <begin position="29"/>
        <end position="129"/>
    </location>
</feature>
<sequence>MENEISWYIKGAMDKAFPNYKLDMLYFENNDKVGMGGIARDRNGDFLFAFAAPIQCKDHNSAEVMAAKFAVQWITNRGHKESIVEMDSMIVINMMNEKTSHNLDLSAVIEDTIKLINNANIQFSHCYIERPTKWKITLPNLSLAVRDS</sequence>
<evidence type="ECO:0000313" key="3">
    <source>
        <dbReference type="Proteomes" id="UP000823775"/>
    </source>
</evidence>
<dbReference type="InterPro" id="IPR012337">
    <property type="entry name" value="RNaseH-like_sf"/>
</dbReference>
<dbReference type="SUPFAM" id="SSF53098">
    <property type="entry name" value="Ribonuclease H-like"/>
    <property type="match status" value="1"/>
</dbReference>
<dbReference type="EMBL" id="JACEIK010002163">
    <property type="protein sequence ID" value="MCD9559533.1"/>
    <property type="molecule type" value="Genomic_DNA"/>
</dbReference>